<keyword evidence="4" id="KW-1185">Reference proteome</keyword>
<dbReference type="PANTHER" id="PTHR33119">
    <property type="entry name" value="IFI3P"/>
    <property type="match status" value="1"/>
</dbReference>
<dbReference type="AlphaFoldDB" id="A0A1Y2H651"/>
<feature type="domain" description="DUF4246" evidence="2">
    <location>
        <begin position="72"/>
        <end position="545"/>
    </location>
</feature>
<accession>A0A1Y2H651</accession>
<comment type="caution">
    <text evidence="3">The sequence shown here is derived from an EMBL/GenBank/DDBJ whole genome shotgun (WGS) entry which is preliminary data.</text>
</comment>
<evidence type="ECO:0000259" key="2">
    <source>
        <dbReference type="Pfam" id="PF14033"/>
    </source>
</evidence>
<dbReference type="OrthoDB" id="415532at2759"/>
<feature type="compositionally biased region" description="Acidic residues" evidence="1">
    <location>
        <begin position="338"/>
        <end position="371"/>
    </location>
</feature>
<name>A0A1Y2H651_9FUNG</name>
<proteinExistence type="predicted"/>
<protein>
    <recommendedName>
        <fullName evidence="2">DUF4246 domain-containing protein</fullName>
    </recommendedName>
</protein>
<dbReference type="PANTHER" id="PTHR33119:SF1">
    <property type="entry name" value="FE2OG DIOXYGENASE DOMAIN-CONTAINING PROTEIN"/>
    <property type="match status" value="1"/>
</dbReference>
<dbReference type="InterPro" id="IPR049192">
    <property type="entry name" value="DUF4246_C"/>
</dbReference>
<evidence type="ECO:0000256" key="1">
    <source>
        <dbReference type="SAM" id="MobiDB-lite"/>
    </source>
</evidence>
<dbReference type="InterPro" id="IPR025340">
    <property type="entry name" value="DUF4246"/>
</dbReference>
<dbReference type="STRING" id="765915.A0A1Y2H651"/>
<feature type="region of interest" description="Disordered" evidence="1">
    <location>
        <begin position="269"/>
        <end position="375"/>
    </location>
</feature>
<feature type="compositionally biased region" description="Acidic residues" evidence="1">
    <location>
        <begin position="313"/>
        <end position="327"/>
    </location>
</feature>
<gene>
    <name evidence="3" type="ORF">BCR44DRAFT_1446544</name>
</gene>
<dbReference type="EMBL" id="MCFL01000107">
    <property type="protein sequence ID" value="ORZ30048.1"/>
    <property type="molecule type" value="Genomic_DNA"/>
</dbReference>
<organism evidence="3 4">
    <name type="scientific">Catenaria anguillulae PL171</name>
    <dbReference type="NCBI Taxonomy" id="765915"/>
    <lineage>
        <taxon>Eukaryota</taxon>
        <taxon>Fungi</taxon>
        <taxon>Fungi incertae sedis</taxon>
        <taxon>Blastocladiomycota</taxon>
        <taxon>Blastocladiomycetes</taxon>
        <taxon>Blastocladiales</taxon>
        <taxon>Catenariaceae</taxon>
        <taxon>Catenaria</taxon>
    </lineage>
</organism>
<reference evidence="3 4" key="1">
    <citation type="submission" date="2016-07" db="EMBL/GenBank/DDBJ databases">
        <title>Pervasive Adenine N6-methylation of Active Genes in Fungi.</title>
        <authorList>
            <consortium name="DOE Joint Genome Institute"/>
            <person name="Mondo S.J."/>
            <person name="Dannebaum R.O."/>
            <person name="Kuo R.C."/>
            <person name="Labutti K."/>
            <person name="Haridas S."/>
            <person name="Kuo A."/>
            <person name="Salamov A."/>
            <person name="Ahrendt S.R."/>
            <person name="Lipzen A."/>
            <person name="Sullivan W."/>
            <person name="Andreopoulos W.B."/>
            <person name="Clum A."/>
            <person name="Lindquist E."/>
            <person name="Daum C."/>
            <person name="Ramamoorthy G.K."/>
            <person name="Gryganskyi A."/>
            <person name="Culley D."/>
            <person name="Magnuson J.K."/>
            <person name="James T.Y."/>
            <person name="O'Malley M.A."/>
            <person name="Stajich J.E."/>
            <person name="Spatafora J.W."/>
            <person name="Visel A."/>
            <person name="Grigoriev I.V."/>
        </authorList>
    </citation>
    <scope>NUCLEOTIDE SEQUENCE [LARGE SCALE GENOMIC DNA]</scope>
    <source>
        <strain evidence="3 4">PL171</strain>
    </source>
</reference>
<dbReference type="Pfam" id="PF14033">
    <property type="entry name" value="DUF4246"/>
    <property type="match status" value="1"/>
</dbReference>
<sequence length="612" mass="68974">MMALYTLPFFNREDDYMNEEAPYLPMTLVELDTHAVLNAVRDKFNWAAKFNDPAIRAKWQAEIAALSRVNRRMLRYVMAELEWTAQHEPTAGGPDNVFVSDTAVNETTRERLIQLISKLEDVPDNKKDWHPRSDNQVLDLVHPSLFPLVYGRTHVRDRAVDGNEAQSVAESFASIGSGKGAVAVAPSKQSEFSSIKFQWLPSDAMVNAETKQVKLLSYINNLHPVHHAELYEVIEEVLAAMVPLWQSTLARIHRPQELRIHTDSQRWYRQGGYVDPDDVTSDDDEYATTTVSGAEPESKTAGNPVGPKLMDLDLPDNSDDDDADFDPDAPAKATQADTDGDAMDVDGDASGSEDEEDDDDEEDEDEDDDWWELQPRVTPTSFVPEPAQLAGKRIQVIIKLANIHLTPEKPMYKGGSWHVEGMLNESIIATGLYYYAMDNITESRLEFRTAVQGPEYEQSDYRGMRTIYGLDNEDELNQPRGYITAHQGRIVTFPNLYQHQVQPFKLADPTRPGYRKILAVFLVDPSKTVPSTAVVAPQQAEWMMEQLHAQDNRINDVFPVEIVEGIVNKVGGPLMSLAEAKELRLELMDERTALVSHNDKATFSARFNLCEH</sequence>
<evidence type="ECO:0000313" key="3">
    <source>
        <dbReference type="EMBL" id="ORZ30048.1"/>
    </source>
</evidence>
<evidence type="ECO:0000313" key="4">
    <source>
        <dbReference type="Proteomes" id="UP000193411"/>
    </source>
</evidence>
<feature type="compositionally biased region" description="Acidic residues" evidence="1">
    <location>
        <begin position="275"/>
        <end position="286"/>
    </location>
</feature>
<dbReference type="Proteomes" id="UP000193411">
    <property type="component" value="Unassembled WGS sequence"/>
</dbReference>